<evidence type="ECO:0000256" key="1">
    <source>
        <dbReference type="SAM" id="MobiDB-lite"/>
    </source>
</evidence>
<comment type="caution">
    <text evidence="2">The sequence shown here is derived from an EMBL/GenBank/DDBJ whole genome shotgun (WGS) entry which is preliminary data.</text>
</comment>
<dbReference type="EMBL" id="JASCZI010030384">
    <property type="protein sequence ID" value="MED6122057.1"/>
    <property type="molecule type" value="Genomic_DNA"/>
</dbReference>
<reference evidence="2 3" key="1">
    <citation type="journal article" date="2023" name="Plants (Basel)">
        <title>Bridging the Gap: Combining Genomics and Transcriptomics Approaches to Understand Stylosanthes scabra, an Orphan Legume from the Brazilian Caatinga.</title>
        <authorList>
            <person name="Ferreira-Neto J.R.C."/>
            <person name="da Silva M.D."/>
            <person name="Binneck E."/>
            <person name="de Melo N.F."/>
            <person name="da Silva R.H."/>
            <person name="de Melo A.L.T.M."/>
            <person name="Pandolfi V."/>
            <person name="Bustamante F.O."/>
            <person name="Brasileiro-Vidal A.C."/>
            <person name="Benko-Iseppon A.M."/>
        </authorList>
    </citation>
    <scope>NUCLEOTIDE SEQUENCE [LARGE SCALE GENOMIC DNA]</scope>
    <source>
        <tissue evidence="2">Leaves</tissue>
    </source>
</reference>
<evidence type="ECO:0000313" key="3">
    <source>
        <dbReference type="Proteomes" id="UP001341840"/>
    </source>
</evidence>
<sequence length="87" mass="9192">MASLVPLSHPPRCQSLGAGATEPEEDEDDAPLVCRGRKVPCRRGCGGPIKTSGCTIGHGVAARMMKCQKVPTVACAIPKETRYEPSE</sequence>
<feature type="region of interest" description="Disordered" evidence="1">
    <location>
        <begin position="1"/>
        <end position="29"/>
    </location>
</feature>
<dbReference type="Proteomes" id="UP001341840">
    <property type="component" value="Unassembled WGS sequence"/>
</dbReference>
<proteinExistence type="predicted"/>
<name>A0ABU6RDI7_9FABA</name>
<keyword evidence="3" id="KW-1185">Reference proteome</keyword>
<evidence type="ECO:0000313" key="2">
    <source>
        <dbReference type="EMBL" id="MED6122057.1"/>
    </source>
</evidence>
<gene>
    <name evidence="2" type="ORF">PIB30_036182</name>
</gene>
<accession>A0ABU6RDI7</accession>
<organism evidence="2 3">
    <name type="scientific">Stylosanthes scabra</name>
    <dbReference type="NCBI Taxonomy" id="79078"/>
    <lineage>
        <taxon>Eukaryota</taxon>
        <taxon>Viridiplantae</taxon>
        <taxon>Streptophyta</taxon>
        <taxon>Embryophyta</taxon>
        <taxon>Tracheophyta</taxon>
        <taxon>Spermatophyta</taxon>
        <taxon>Magnoliopsida</taxon>
        <taxon>eudicotyledons</taxon>
        <taxon>Gunneridae</taxon>
        <taxon>Pentapetalae</taxon>
        <taxon>rosids</taxon>
        <taxon>fabids</taxon>
        <taxon>Fabales</taxon>
        <taxon>Fabaceae</taxon>
        <taxon>Papilionoideae</taxon>
        <taxon>50 kb inversion clade</taxon>
        <taxon>dalbergioids sensu lato</taxon>
        <taxon>Dalbergieae</taxon>
        <taxon>Pterocarpus clade</taxon>
        <taxon>Stylosanthes</taxon>
    </lineage>
</organism>
<protein>
    <submittedName>
        <fullName evidence="2">Uncharacterized protein</fullName>
    </submittedName>
</protein>